<accession>F4PRY2</accession>
<keyword evidence="2" id="KW-1185">Reference proteome</keyword>
<reference evidence="2" key="1">
    <citation type="journal article" date="2011" name="Genome Res.">
        <title>Phylogeny-wide analysis of social amoeba genomes highlights ancient origins for complex intercellular communication.</title>
        <authorList>
            <person name="Heidel A.J."/>
            <person name="Lawal H.M."/>
            <person name="Felder M."/>
            <person name="Schilde C."/>
            <person name="Helps N.R."/>
            <person name="Tunggal B."/>
            <person name="Rivero F."/>
            <person name="John U."/>
            <person name="Schleicher M."/>
            <person name="Eichinger L."/>
            <person name="Platzer M."/>
            <person name="Noegel A.A."/>
            <person name="Schaap P."/>
            <person name="Gloeckner G."/>
        </authorList>
    </citation>
    <scope>NUCLEOTIDE SEQUENCE [LARGE SCALE GENOMIC DNA]</scope>
    <source>
        <strain evidence="2">SH3</strain>
    </source>
</reference>
<dbReference type="RefSeq" id="XP_004359268.1">
    <property type="nucleotide sequence ID" value="XM_004359211.1"/>
</dbReference>
<dbReference type="AlphaFoldDB" id="F4PRY2"/>
<sequence>MFHHQDFNIDSDDDDHELYHYIHDRTSVKTTKKNRHPKKKLSIYKEKKILKQRTISFNHDLSNGLWEKTRLLQLQIQDTIELKIESDRQNTTSKYGVKWEEENTLTAVNWILSHLTTANQIWHQYHPCTRYLLSVVVH</sequence>
<dbReference type="GeneID" id="14872722"/>
<gene>
    <name evidence="1" type="ORF">DFA_01302</name>
</gene>
<dbReference type="Proteomes" id="UP000007797">
    <property type="component" value="Unassembled WGS sequence"/>
</dbReference>
<dbReference type="KEGG" id="dfa:DFA_01302"/>
<name>F4PRY2_CACFS</name>
<evidence type="ECO:0000313" key="1">
    <source>
        <dbReference type="EMBL" id="EGG21418.1"/>
    </source>
</evidence>
<evidence type="ECO:0000313" key="2">
    <source>
        <dbReference type="Proteomes" id="UP000007797"/>
    </source>
</evidence>
<dbReference type="EMBL" id="GL883010">
    <property type="protein sequence ID" value="EGG21418.1"/>
    <property type="molecule type" value="Genomic_DNA"/>
</dbReference>
<proteinExistence type="predicted"/>
<organism evidence="1 2">
    <name type="scientific">Cavenderia fasciculata</name>
    <name type="common">Slime mold</name>
    <name type="synonym">Dictyostelium fasciculatum</name>
    <dbReference type="NCBI Taxonomy" id="261658"/>
    <lineage>
        <taxon>Eukaryota</taxon>
        <taxon>Amoebozoa</taxon>
        <taxon>Evosea</taxon>
        <taxon>Eumycetozoa</taxon>
        <taxon>Dictyostelia</taxon>
        <taxon>Acytosteliales</taxon>
        <taxon>Cavenderiaceae</taxon>
        <taxon>Cavenderia</taxon>
    </lineage>
</organism>
<protein>
    <submittedName>
        <fullName evidence="1">Uncharacterized protein</fullName>
    </submittedName>
</protein>